<dbReference type="InterPro" id="IPR015942">
    <property type="entry name" value="Asp/Glu/hydantoin_racemase"/>
</dbReference>
<gene>
    <name evidence="3" type="ORF">GCM10007216_13180</name>
</gene>
<keyword evidence="4" id="KW-1185">Reference proteome</keyword>
<dbReference type="PANTHER" id="PTHR21198:SF7">
    <property type="entry name" value="ASPARTATE-GLUTAMATE RACEMASE FAMILY"/>
    <property type="match status" value="1"/>
</dbReference>
<dbReference type="PANTHER" id="PTHR21198">
    <property type="entry name" value="GLUTAMATE RACEMASE"/>
    <property type="match status" value="1"/>
</dbReference>
<dbReference type="Gene3D" id="3.40.50.1860">
    <property type="match status" value="2"/>
</dbReference>
<evidence type="ECO:0000313" key="3">
    <source>
        <dbReference type="EMBL" id="GGC83913.1"/>
    </source>
</evidence>
<evidence type="ECO:0000256" key="1">
    <source>
        <dbReference type="ARBA" id="ARBA00007847"/>
    </source>
</evidence>
<protein>
    <submittedName>
        <fullName evidence="3">Aspartate racemase</fullName>
    </submittedName>
</protein>
<comment type="similarity">
    <text evidence="1">Belongs to the aspartate/glutamate racemases family.</text>
</comment>
<proteinExistence type="inferred from homology"/>
<organism evidence="3 4">
    <name type="scientific">Thalassobacillus devorans</name>
    <dbReference type="NCBI Taxonomy" id="279813"/>
    <lineage>
        <taxon>Bacteria</taxon>
        <taxon>Bacillati</taxon>
        <taxon>Bacillota</taxon>
        <taxon>Bacilli</taxon>
        <taxon>Bacillales</taxon>
        <taxon>Bacillaceae</taxon>
        <taxon>Thalassobacillus</taxon>
    </lineage>
</organism>
<name>A0ABQ1NSP0_9BACI</name>
<comment type="caution">
    <text evidence="3">The sequence shown here is derived from an EMBL/GenBank/DDBJ whole genome shotgun (WGS) entry which is preliminary data.</text>
</comment>
<sequence>MEKTVGIIGGMGPLATVDIFNKIVRMTDAKIDQDHPRVVIDNNPGIPSRQDFFNGIGYSPLPDLIKTAKNLENIGAELLIMPCNTAHYFHRDIAKNVKVPFINMLEETAGYFSENHTDEKKVGLLATTQTCELGIYEHFLSENGVEIVKPSAENQAYLMEIINVYIKQSNMNFNLDKWKEIIDELQEQEVKTVILGCTELSIAFDVHPLEINTIDPTVVLAEAAIKASGKKVLARR</sequence>
<dbReference type="SUPFAM" id="SSF53681">
    <property type="entry name" value="Aspartate/glutamate racemase"/>
    <property type="match status" value="2"/>
</dbReference>
<dbReference type="InterPro" id="IPR004380">
    <property type="entry name" value="Asp_race"/>
</dbReference>
<accession>A0ABQ1NSP0</accession>
<evidence type="ECO:0000313" key="4">
    <source>
        <dbReference type="Proteomes" id="UP000619534"/>
    </source>
</evidence>
<dbReference type="Proteomes" id="UP000619534">
    <property type="component" value="Unassembled WGS sequence"/>
</dbReference>
<dbReference type="InterPro" id="IPR001920">
    <property type="entry name" value="Asp/Glu_race"/>
</dbReference>
<keyword evidence="2" id="KW-0413">Isomerase</keyword>
<dbReference type="NCBIfam" id="TIGR00035">
    <property type="entry name" value="asp_race"/>
    <property type="match status" value="1"/>
</dbReference>
<evidence type="ECO:0000256" key="2">
    <source>
        <dbReference type="ARBA" id="ARBA00023235"/>
    </source>
</evidence>
<dbReference type="EMBL" id="BMCJ01000002">
    <property type="protein sequence ID" value="GGC83913.1"/>
    <property type="molecule type" value="Genomic_DNA"/>
</dbReference>
<dbReference type="RefSeq" id="WP_062441760.1">
    <property type="nucleotide sequence ID" value="NZ_BMCJ01000002.1"/>
</dbReference>
<reference evidence="4" key="1">
    <citation type="journal article" date="2019" name="Int. J. Syst. Evol. Microbiol.">
        <title>The Global Catalogue of Microorganisms (GCM) 10K type strain sequencing project: providing services to taxonomists for standard genome sequencing and annotation.</title>
        <authorList>
            <consortium name="The Broad Institute Genomics Platform"/>
            <consortium name="The Broad Institute Genome Sequencing Center for Infectious Disease"/>
            <person name="Wu L."/>
            <person name="Ma J."/>
        </authorList>
    </citation>
    <scope>NUCLEOTIDE SEQUENCE [LARGE SCALE GENOMIC DNA]</scope>
    <source>
        <strain evidence="4">CCM 7282</strain>
    </source>
</reference>
<dbReference type="Pfam" id="PF01177">
    <property type="entry name" value="Asp_Glu_race"/>
    <property type="match status" value="1"/>
</dbReference>